<dbReference type="Proteomes" id="UP000777440">
    <property type="component" value="Unassembled WGS sequence"/>
</dbReference>
<name>A0ABS7I1T5_9MICO</name>
<organism evidence="2 3">
    <name type="scientific">Microbacterium ureisolvens</name>
    <dbReference type="NCBI Taxonomy" id="2781186"/>
    <lineage>
        <taxon>Bacteria</taxon>
        <taxon>Bacillati</taxon>
        <taxon>Actinomycetota</taxon>
        <taxon>Actinomycetes</taxon>
        <taxon>Micrococcales</taxon>
        <taxon>Microbacteriaceae</taxon>
        <taxon>Microbacterium</taxon>
    </lineage>
</organism>
<feature type="transmembrane region" description="Helical" evidence="1">
    <location>
        <begin position="44"/>
        <end position="69"/>
    </location>
</feature>
<evidence type="ECO:0000313" key="2">
    <source>
        <dbReference type="EMBL" id="MBW9110795.1"/>
    </source>
</evidence>
<dbReference type="RefSeq" id="WP_220289792.1">
    <property type="nucleotide sequence ID" value="NZ_JAEUAX010000007.1"/>
</dbReference>
<reference evidence="2 3" key="1">
    <citation type="journal article" date="2021" name="MBio">
        <title>Poor Competitiveness of Bradyrhizobium in Pigeon Pea Root Colonization in Indian Soils.</title>
        <authorList>
            <person name="Chalasani D."/>
            <person name="Basu A."/>
            <person name="Pullabhotla S.V.S.R.N."/>
            <person name="Jorrin B."/>
            <person name="Neal A.L."/>
            <person name="Poole P.S."/>
            <person name="Podile A.R."/>
            <person name="Tkacz A."/>
        </authorList>
    </citation>
    <scope>NUCLEOTIDE SEQUENCE [LARGE SCALE GENOMIC DNA]</scope>
    <source>
        <strain evidence="2 3">HU12</strain>
    </source>
</reference>
<keyword evidence="1" id="KW-0812">Transmembrane</keyword>
<dbReference type="EMBL" id="JAEUAX010000007">
    <property type="protein sequence ID" value="MBW9110795.1"/>
    <property type="molecule type" value="Genomic_DNA"/>
</dbReference>
<feature type="transmembrane region" description="Helical" evidence="1">
    <location>
        <begin position="146"/>
        <end position="165"/>
    </location>
</feature>
<sequence>MTDEQLHITPRVARILMSEEAIYGLILVSGMIVVSAHGTSLEALVTVAVTVIVFFAAHVFAGTLGRLAATDGHAGLRASLRASAHQSGGMLLASVPPMIILLLGATRVIEDTTALWVALIANTVMLGALGWIAVARWSTHWLPRILSALITAAFGGVLILLKAVIHH</sequence>
<evidence type="ECO:0000313" key="3">
    <source>
        <dbReference type="Proteomes" id="UP000777440"/>
    </source>
</evidence>
<feature type="transmembrane region" description="Helical" evidence="1">
    <location>
        <begin position="21"/>
        <end position="38"/>
    </location>
</feature>
<keyword evidence="3" id="KW-1185">Reference proteome</keyword>
<proteinExistence type="predicted"/>
<evidence type="ECO:0000256" key="1">
    <source>
        <dbReference type="SAM" id="Phobius"/>
    </source>
</evidence>
<keyword evidence="1" id="KW-0472">Membrane</keyword>
<keyword evidence="1" id="KW-1133">Transmembrane helix</keyword>
<protein>
    <submittedName>
        <fullName evidence="2">Uncharacterized protein</fullName>
    </submittedName>
</protein>
<comment type="caution">
    <text evidence="2">The sequence shown here is derived from an EMBL/GenBank/DDBJ whole genome shotgun (WGS) entry which is preliminary data.</text>
</comment>
<gene>
    <name evidence="2" type="ORF">JNB61_13520</name>
</gene>
<accession>A0ABS7I1T5</accession>
<feature type="transmembrane region" description="Helical" evidence="1">
    <location>
        <begin position="90"/>
        <end position="109"/>
    </location>
</feature>
<feature type="transmembrane region" description="Helical" evidence="1">
    <location>
        <begin position="115"/>
        <end position="134"/>
    </location>
</feature>